<keyword evidence="2" id="KW-1185">Reference proteome</keyword>
<dbReference type="PATRIC" id="fig|1301098.3.peg.2535"/>
<protein>
    <submittedName>
        <fullName evidence="1">Hypothetical membrane protein</fullName>
    </submittedName>
</protein>
<dbReference type="HOGENOM" id="CLU_217269_0_0_6"/>
<dbReference type="EMBL" id="HG322950">
    <property type="protein sequence ID" value="CDF83875.1"/>
    <property type="molecule type" value="Genomic_DNA"/>
</dbReference>
<dbReference type="Proteomes" id="UP000025241">
    <property type="component" value="Chromosome I"/>
</dbReference>
<reference evidence="1 2" key="1">
    <citation type="submission" date="2013-03" db="EMBL/GenBank/DDBJ databases">
        <authorList>
            <person name="Linke B."/>
        </authorList>
    </citation>
    <scope>NUCLEOTIDE SEQUENCE [LARGE SCALE GENOMIC DNA]</scope>
    <source>
        <strain evidence="1 2">B13</strain>
    </source>
</reference>
<gene>
    <name evidence="1" type="ORF">PKB_2528</name>
</gene>
<dbReference type="STRING" id="1301098.PKB_2528"/>
<dbReference type="OrthoDB" id="7028762at2"/>
<accession>A0A024HFR7</accession>
<dbReference type="PROSITE" id="PS51257">
    <property type="entry name" value="PROKAR_LIPOPROTEIN"/>
    <property type="match status" value="1"/>
</dbReference>
<organism evidence="1 2">
    <name type="scientific">Pseudomonas knackmussii (strain DSM 6978 / CCUG 54928 / LMG 23759 / B13)</name>
    <dbReference type="NCBI Taxonomy" id="1301098"/>
    <lineage>
        <taxon>Bacteria</taxon>
        <taxon>Pseudomonadati</taxon>
        <taxon>Pseudomonadota</taxon>
        <taxon>Gammaproteobacteria</taxon>
        <taxon>Pseudomonadales</taxon>
        <taxon>Pseudomonadaceae</taxon>
        <taxon>Pseudomonas</taxon>
    </lineage>
</organism>
<dbReference type="RefSeq" id="WP_043252146.1">
    <property type="nucleotide sequence ID" value="NZ_HG322950.1"/>
</dbReference>
<reference evidence="1 2" key="2">
    <citation type="submission" date="2014-05" db="EMBL/GenBank/DDBJ databases">
        <title>Genome sequence of the 3-chlorobenzoate degrading bacterium Pseudomonas knackmussii B13 shows multiple evidence for horizontal gene transfer.</title>
        <authorList>
            <person name="Miyazaki R."/>
            <person name="Bertelli C."/>
            <person name="Falquet L."/>
            <person name="Robinson-Rechavi M."/>
            <person name="Gharib W."/>
            <person name="Roy S."/>
            <person name="Van der Meer J.R."/>
        </authorList>
    </citation>
    <scope>NUCLEOTIDE SEQUENCE [LARGE SCALE GENOMIC DNA]</scope>
    <source>
        <strain evidence="1 2">B13</strain>
    </source>
</reference>
<dbReference type="KEGG" id="pkc:PKB_2528"/>
<name>A0A024HFR7_PSEKB</name>
<evidence type="ECO:0000313" key="2">
    <source>
        <dbReference type="Proteomes" id="UP000025241"/>
    </source>
</evidence>
<dbReference type="AlphaFoldDB" id="A0A024HFR7"/>
<proteinExistence type="predicted"/>
<evidence type="ECO:0000313" key="1">
    <source>
        <dbReference type="EMBL" id="CDF83875.1"/>
    </source>
</evidence>
<sequence length="46" mass="5195">MPSLPWRTALLCCVVLFGLCACGGNYRFNDDDYRPLGEPQAIKPRH</sequence>